<keyword evidence="2" id="KW-0472">Membrane</keyword>
<keyword evidence="5" id="KW-1185">Reference proteome</keyword>
<dbReference type="EMBL" id="JARYMX010000005">
    <property type="protein sequence ID" value="KAJ9549969.1"/>
    <property type="molecule type" value="Genomic_DNA"/>
</dbReference>
<organism evidence="4 5">
    <name type="scientific">Centaurea solstitialis</name>
    <name type="common">yellow star-thistle</name>
    <dbReference type="NCBI Taxonomy" id="347529"/>
    <lineage>
        <taxon>Eukaryota</taxon>
        <taxon>Viridiplantae</taxon>
        <taxon>Streptophyta</taxon>
        <taxon>Embryophyta</taxon>
        <taxon>Tracheophyta</taxon>
        <taxon>Spermatophyta</taxon>
        <taxon>Magnoliopsida</taxon>
        <taxon>eudicotyledons</taxon>
        <taxon>Gunneridae</taxon>
        <taxon>Pentapetalae</taxon>
        <taxon>asterids</taxon>
        <taxon>campanulids</taxon>
        <taxon>Asterales</taxon>
        <taxon>Asteraceae</taxon>
        <taxon>Carduoideae</taxon>
        <taxon>Cardueae</taxon>
        <taxon>Centaureinae</taxon>
        <taxon>Centaurea</taxon>
    </lineage>
</organism>
<keyword evidence="2" id="KW-1133">Transmembrane helix</keyword>
<dbReference type="Proteomes" id="UP001172457">
    <property type="component" value="Chromosome 5"/>
</dbReference>
<feature type="compositionally biased region" description="Low complexity" evidence="1">
    <location>
        <begin position="179"/>
        <end position="200"/>
    </location>
</feature>
<reference evidence="4" key="1">
    <citation type="submission" date="2023-03" db="EMBL/GenBank/DDBJ databases">
        <title>Chromosome-scale reference genome and RAD-based genetic map of yellow starthistle (Centaurea solstitialis) reveal putative structural variation and QTLs associated with invader traits.</title>
        <authorList>
            <person name="Reatini B."/>
            <person name="Cang F.A."/>
            <person name="Jiang Q."/>
            <person name="Mckibben M.T.W."/>
            <person name="Barker M.S."/>
            <person name="Rieseberg L.H."/>
            <person name="Dlugosch K.M."/>
        </authorList>
    </citation>
    <scope>NUCLEOTIDE SEQUENCE</scope>
    <source>
        <strain evidence="4">CAN-66</strain>
        <tissue evidence="4">Leaf</tissue>
    </source>
</reference>
<dbReference type="InterPro" id="IPR013103">
    <property type="entry name" value="RVT_2"/>
</dbReference>
<comment type="caution">
    <text evidence="4">The sequence shown here is derived from an EMBL/GenBank/DDBJ whole genome shotgun (WGS) entry which is preliminary data.</text>
</comment>
<evidence type="ECO:0000256" key="2">
    <source>
        <dbReference type="SAM" id="Phobius"/>
    </source>
</evidence>
<evidence type="ECO:0000256" key="1">
    <source>
        <dbReference type="SAM" id="MobiDB-lite"/>
    </source>
</evidence>
<dbReference type="AlphaFoldDB" id="A0AA38SXX7"/>
<sequence>MATVKIALGLLSLSTIVLVHLPRMVVLNINIVTFLIMSASFTVVYTINRHPNTVLKQKSLYKALFVVSPAYELLKVWDCACFVQLQSYEPTNLNLDLDCAIFLGYRLWDHISKRLRISRHVPFSTVSTFHESPTYVVPFFTDSFVSLESLQPDLISSPDTTQNTKTSEPEGSPDPSVPIPHSQSSIPSSGSTSEPSVESTDPGPSSSKNVRRSDQVRQVPSHLTFVIIIDMLLCYPIMNKLPTMKLLLQTTMKEELRALDKAHTWESVRLPLGESLIGSKRIFKIKTKSNGFIYRYKARLVAKDFNQKYVIDYEETLALVAHVTSVCNLLAIATTKCWPLFQMDVKNAFLNDDLSKKVYMTPPPGVSRPSVKHVSRAWFEKFSNTVISLGFSASNYDSKMFTRTINSRTILLILYVDDMIITDDF</sequence>
<keyword evidence="2" id="KW-0812">Transmembrane</keyword>
<proteinExistence type="predicted"/>
<gene>
    <name evidence="4" type="ORF">OSB04_022512</name>
</gene>
<evidence type="ECO:0000259" key="3">
    <source>
        <dbReference type="Pfam" id="PF07727"/>
    </source>
</evidence>
<accession>A0AA38SXX7</accession>
<evidence type="ECO:0000313" key="4">
    <source>
        <dbReference type="EMBL" id="KAJ9549969.1"/>
    </source>
</evidence>
<feature type="transmembrane region" description="Helical" evidence="2">
    <location>
        <begin position="29"/>
        <end position="48"/>
    </location>
</feature>
<evidence type="ECO:0000313" key="5">
    <source>
        <dbReference type="Proteomes" id="UP001172457"/>
    </source>
</evidence>
<feature type="domain" description="Reverse transcriptase Ty1/copia-type" evidence="3">
    <location>
        <begin position="263"/>
        <end position="422"/>
    </location>
</feature>
<name>A0AA38SXX7_9ASTR</name>
<feature type="region of interest" description="Disordered" evidence="1">
    <location>
        <begin position="155"/>
        <end position="215"/>
    </location>
</feature>
<feature type="compositionally biased region" description="Polar residues" evidence="1">
    <location>
        <begin position="157"/>
        <end position="166"/>
    </location>
</feature>
<protein>
    <recommendedName>
        <fullName evidence="3">Reverse transcriptase Ty1/copia-type domain-containing protein</fullName>
    </recommendedName>
</protein>
<dbReference type="Pfam" id="PF07727">
    <property type="entry name" value="RVT_2"/>
    <property type="match status" value="1"/>
</dbReference>